<evidence type="ECO:0008006" key="3">
    <source>
        <dbReference type="Google" id="ProtNLM"/>
    </source>
</evidence>
<dbReference type="Proteomes" id="UP001176940">
    <property type="component" value="Unassembled WGS sequence"/>
</dbReference>
<name>A0ABN9KTX6_9NEOB</name>
<organism evidence="1 2">
    <name type="scientific">Ranitomeya imitator</name>
    <name type="common">mimic poison frog</name>
    <dbReference type="NCBI Taxonomy" id="111125"/>
    <lineage>
        <taxon>Eukaryota</taxon>
        <taxon>Metazoa</taxon>
        <taxon>Chordata</taxon>
        <taxon>Craniata</taxon>
        <taxon>Vertebrata</taxon>
        <taxon>Euteleostomi</taxon>
        <taxon>Amphibia</taxon>
        <taxon>Batrachia</taxon>
        <taxon>Anura</taxon>
        <taxon>Neobatrachia</taxon>
        <taxon>Hyloidea</taxon>
        <taxon>Dendrobatidae</taxon>
        <taxon>Dendrobatinae</taxon>
        <taxon>Ranitomeya</taxon>
    </lineage>
</organism>
<reference evidence="1" key="1">
    <citation type="submission" date="2023-07" db="EMBL/GenBank/DDBJ databases">
        <authorList>
            <person name="Stuckert A."/>
        </authorList>
    </citation>
    <scope>NUCLEOTIDE SEQUENCE</scope>
</reference>
<sequence>MNDLIGAYWFAPGISTLTAKFTSSCLTCGKCNPGRMKKVPTHHLASLLYPFQRIQIDHIQMPPSGGIEYALVVVDVFSGWPEVFPSEEPVSKDYCKETTPCLSRASLLVCVPAVLFCQSCLMPAPILVFLSPKWDQQP</sequence>
<gene>
    <name evidence="1" type="ORF">RIMI_LOCUS803714</name>
</gene>
<dbReference type="InterPro" id="IPR012337">
    <property type="entry name" value="RNaseH-like_sf"/>
</dbReference>
<protein>
    <recommendedName>
        <fullName evidence="3">Integrase catalytic domain-containing protein</fullName>
    </recommendedName>
</protein>
<comment type="caution">
    <text evidence="1">The sequence shown here is derived from an EMBL/GenBank/DDBJ whole genome shotgun (WGS) entry which is preliminary data.</text>
</comment>
<keyword evidence="2" id="KW-1185">Reference proteome</keyword>
<evidence type="ECO:0000313" key="2">
    <source>
        <dbReference type="Proteomes" id="UP001176940"/>
    </source>
</evidence>
<evidence type="ECO:0000313" key="1">
    <source>
        <dbReference type="EMBL" id="CAJ0918483.1"/>
    </source>
</evidence>
<dbReference type="Gene3D" id="3.30.420.10">
    <property type="entry name" value="Ribonuclease H-like superfamily/Ribonuclease H"/>
    <property type="match status" value="1"/>
</dbReference>
<proteinExistence type="predicted"/>
<dbReference type="InterPro" id="IPR036397">
    <property type="entry name" value="RNaseH_sf"/>
</dbReference>
<accession>A0ABN9KTX6</accession>
<dbReference type="EMBL" id="CAUEEQ010001013">
    <property type="protein sequence ID" value="CAJ0918483.1"/>
    <property type="molecule type" value="Genomic_DNA"/>
</dbReference>
<dbReference type="SUPFAM" id="SSF53098">
    <property type="entry name" value="Ribonuclease H-like"/>
    <property type="match status" value="1"/>
</dbReference>